<feature type="compositionally biased region" description="Basic and acidic residues" evidence="1">
    <location>
        <begin position="174"/>
        <end position="198"/>
    </location>
</feature>
<dbReference type="EMBL" id="QNRE01000012">
    <property type="protein sequence ID" value="RBO87053.1"/>
    <property type="molecule type" value="Genomic_DNA"/>
</dbReference>
<evidence type="ECO:0000313" key="2">
    <source>
        <dbReference type="EMBL" id="RBO87053.1"/>
    </source>
</evidence>
<dbReference type="AlphaFoldDB" id="A0A366DAK0"/>
<comment type="caution">
    <text evidence="2">The sequence shown here is derived from an EMBL/GenBank/DDBJ whole genome shotgun (WGS) entry which is preliminary data.</text>
</comment>
<dbReference type="RefSeq" id="WP_067505037.1">
    <property type="nucleotide sequence ID" value="NZ_QNRE01000012.1"/>
</dbReference>
<organism evidence="2 3">
    <name type="scientific">Nocardia puris</name>
    <dbReference type="NCBI Taxonomy" id="208602"/>
    <lineage>
        <taxon>Bacteria</taxon>
        <taxon>Bacillati</taxon>
        <taxon>Actinomycetota</taxon>
        <taxon>Actinomycetes</taxon>
        <taxon>Mycobacteriales</taxon>
        <taxon>Nocardiaceae</taxon>
        <taxon>Nocardia</taxon>
    </lineage>
</organism>
<evidence type="ECO:0000256" key="1">
    <source>
        <dbReference type="SAM" id="MobiDB-lite"/>
    </source>
</evidence>
<proteinExistence type="predicted"/>
<reference evidence="2 3" key="1">
    <citation type="submission" date="2018-06" db="EMBL/GenBank/DDBJ databases">
        <title>Genomic Encyclopedia of Type Strains, Phase IV (KMG-IV): sequencing the most valuable type-strain genomes for metagenomic binning, comparative biology and taxonomic classification.</title>
        <authorList>
            <person name="Goeker M."/>
        </authorList>
    </citation>
    <scope>NUCLEOTIDE SEQUENCE [LARGE SCALE GENOMIC DNA]</scope>
    <source>
        <strain evidence="2 3">DSM 44599</strain>
    </source>
</reference>
<gene>
    <name evidence="2" type="ORF">DFR74_112233</name>
</gene>
<dbReference type="STRING" id="1210090.GCA_001613185_01372"/>
<sequence length="198" mass="21888">MTTELAREILDKCLALIDNITAEQARDSLYDHPACNDTATHGLEYHPATIRYDQHGCTTGHQCDACVQAARDRFAVVVGHFGYATCPMCGETFTDYAGFVSLLPTDTELPWFYRPPRLQLPVGESARRLALPWGVSAYTSVTFPRWFPGDPDPCSGMLWVAGPPDNGLTPSSEGPRREGEAWVRRMLRPDGDDRGGAR</sequence>
<feature type="region of interest" description="Disordered" evidence="1">
    <location>
        <begin position="162"/>
        <end position="198"/>
    </location>
</feature>
<evidence type="ECO:0000313" key="3">
    <source>
        <dbReference type="Proteomes" id="UP000252586"/>
    </source>
</evidence>
<dbReference type="Proteomes" id="UP000252586">
    <property type="component" value="Unassembled WGS sequence"/>
</dbReference>
<name>A0A366DAK0_9NOCA</name>
<keyword evidence="3" id="KW-1185">Reference proteome</keyword>
<protein>
    <submittedName>
        <fullName evidence="2">Uncharacterized protein</fullName>
    </submittedName>
</protein>
<accession>A0A366DAK0</accession>